<organism evidence="7 8">
    <name type="scientific">Hibiscus syriacus</name>
    <name type="common">Rose of Sharon</name>
    <dbReference type="NCBI Taxonomy" id="106335"/>
    <lineage>
        <taxon>Eukaryota</taxon>
        <taxon>Viridiplantae</taxon>
        <taxon>Streptophyta</taxon>
        <taxon>Embryophyta</taxon>
        <taxon>Tracheophyta</taxon>
        <taxon>Spermatophyta</taxon>
        <taxon>Magnoliopsida</taxon>
        <taxon>eudicotyledons</taxon>
        <taxon>Gunneridae</taxon>
        <taxon>Pentapetalae</taxon>
        <taxon>rosids</taxon>
        <taxon>malvids</taxon>
        <taxon>Malvales</taxon>
        <taxon>Malvaceae</taxon>
        <taxon>Malvoideae</taxon>
        <taxon>Hibiscus</taxon>
    </lineage>
</organism>
<evidence type="ECO:0000256" key="4">
    <source>
        <dbReference type="SAM" id="SignalP"/>
    </source>
</evidence>
<dbReference type="SUPFAM" id="SSF53756">
    <property type="entry name" value="UDP-Glycosyltransferase/glycogen phosphorylase"/>
    <property type="match status" value="1"/>
</dbReference>
<feature type="signal peptide" evidence="4">
    <location>
        <begin position="1"/>
        <end position="32"/>
    </location>
</feature>
<evidence type="ECO:0000259" key="5">
    <source>
        <dbReference type="Pfam" id="PF13456"/>
    </source>
</evidence>
<dbReference type="Gene3D" id="3.40.50.2000">
    <property type="entry name" value="Glycogen Phosphorylase B"/>
    <property type="match status" value="3"/>
</dbReference>
<name>A0A6A2ZDK8_HIBSY</name>
<dbReference type="AlphaFoldDB" id="A0A6A2ZDK8"/>
<dbReference type="PANTHER" id="PTHR48048:SF45">
    <property type="entry name" value="GLYCOSYLTRANSFERASE"/>
    <property type="match status" value="1"/>
</dbReference>
<feature type="domain" description="Reverse transcriptase zinc-binding" evidence="6">
    <location>
        <begin position="436"/>
        <end position="522"/>
    </location>
</feature>
<reference evidence="7" key="1">
    <citation type="submission" date="2019-09" db="EMBL/GenBank/DDBJ databases">
        <title>Draft genome information of white flower Hibiscus syriacus.</title>
        <authorList>
            <person name="Kim Y.-M."/>
        </authorList>
    </citation>
    <scope>NUCLEOTIDE SEQUENCE [LARGE SCALE GENOMIC DNA]</scope>
    <source>
        <strain evidence="7">YM2019G1</strain>
    </source>
</reference>
<keyword evidence="2" id="KW-0808">Transferase</keyword>
<dbReference type="Pfam" id="PF13456">
    <property type="entry name" value="RVT_3"/>
    <property type="match status" value="1"/>
</dbReference>
<dbReference type="PANTHER" id="PTHR48048">
    <property type="entry name" value="GLYCOSYLTRANSFERASE"/>
    <property type="match status" value="1"/>
</dbReference>
<evidence type="ECO:0000313" key="8">
    <source>
        <dbReference type="Proteomes" id="UP000436088"/>
    </source>
</evidence>
<keyword evidence="4" id="KW-0732">Signal</keyword>
<feature type="region of interest" description="Disordered" evidence="3">
    <location>
        <begin position="533"/>
        <end position="553"/>
    </location>
</feature>
<dbReference type="GO" id="GO:0035251">
    <property type="term" value="F:UDP-glucosyltransferase activity"/>
    <property type="evidence" value="ECO:0007669"/>
    <property type="project" value="InterPro"/>
</dbReference>
<dbReference type="InterPro" id="IPR002156">
    <property type="entry name" value="RNaseH_domain"/>
</dbReference>
<proteinExistence type="inferred from homology"/>
<evidence type="ECO:0000256" key="1">
    <source>
        <dbReference type="ARBA" id="ARBA00009995"/>
    </source>
</evidence>
<dbReference type="EMBL" id="VEPZ02001162">
    <property type="protein sequence ID" value="KAE8690104.1"/>
    <property type="molecule type" value="Genomic_DNA"/>
</dbReference>
<dbReference type="InterPro" id="IPR002213">
    <property type="entry name" value="UDP_glucos_trans"/>
</dbReference>
<keyword evidence="8" id="KW-1185">Reference proteome</keyword>
<feature type="chain" id="PRO_5025473302" evidence="4">
    <location>
        <begin position="33"/>
        <end position="576"/>
    </location>
</feature>
<dbReference type="InterPro" id="IPR050481">
    <property type="entry name" value="UDP-glycosyltransf_plant"/>
</dbReference>
<dbReference type="CDD" id="cd06222">
    <property type="entry name" value="RNase_H_like"/>
    <property type="match status" value="1"/>
</dbReference>
<comment type="similarity">
    <text evidence="1">Belongs to the UDP-glycosyltransferase family.</text>
</comment>
<protein>
    <submittedName>
        <fullName evidence="7">Uncharacterized protein</fullName>
    </submittedName>
</protein>
<dbReference type="GO" id="GO:0003676">
    <property type="term" value="F:nucleic acid binding"/>
    <property type="evidence" value="ECO:0007669"/>
    <property type="project" value="InterPro"/>
</dbReference>
<dbReference type="Pfam" id="PF00201">
    <property type="entry name" value="UDPGT"/>
    <property type="match status" value="1"/>
</dbReference>
<feature type="compositionally biased region" description="Basic and acidic residues" evidence="3">
    <location>
        <begin position="533"/>
        <end position="545"/>
    </location>
</feature>
<dbReference type="CDD" id="cd03784">
    <property type="entry name" value="GT1_Gtf-like"/>
    <property type="match status" value="1"/>
</dbReference>
<gene>
    <name evidence="7" type="ORF">F3Y22_tig00110926pilonHSYRG00037</name>
</gene>
<dbReference type="Pfam" id="PF13966">
    <property type="entry name" value="zf-RVT"/>
    <property type="match status" value="1"/>
</dbReference>
<evidence type="ECO:0000256" key="3">
    <source>
        <dbReference type="SAM" id="MobiDB-lite"/>
    </source>
</evidence>
<comment type="caution">
    <text evidence="7">The sequence shown here is derived from an EMBL/GenBank/DDBJ whole genome shotgun (WGS) entry which is preliminary data.</text>
</comment>
<dbReference type="GO" id="GO:0004523">
    <property type="term" value="F:RNA-DNA hybrid ribonuclease activity"/>
    <property type="evidence" value="ECO:0007669"/>
    <property type="project" value="InterPro"/>
</dbReference>
<dbReference type="InterPro" id="IPR026960">
    <property type="entry name" value="RVT-Znf"/>
</dbReference>
<feature type="domain" description="RNase H type-1" evidence="5">
    <location>
        <begin position="28"/>
        <end position="107"/>
    </location>
</feature>
<sequence>MIAGGGWMRWMRIRVEILICCVSGWFGAPAESELWGIYDGLCLTWNLGNKKIQCQTDCAEAHGLITSSSAHSSHLTLIRMIANLVCGIVSLTLIFREANAVADHLAKLRLITDGSMQVFQDIPPLVSSLLYGDIQGPPYLRNPSIPDSPRLAGFVLDMFLTPFVELANEFGVPSYAFYTSGASSLGFLFDLRVLHDERNVNLLELQGSDVEFNFPTYVNPVSVKLFPTGMLKPESFTIFLKMNQALRRMKGILVNTFLELESHAVNSLSKVDEQPRSSVVFLSFGSRGSFNPDQVAEIAYALEQSGHRFLWSLTKIDDANHPATGDFVSHCGWNSMLESIWFGVLMVVCPLEADQHINSLVRELGLAVEIKMDYSIDDGEIEIVKAENIEKRSWDWAMLLGTLPEHILQHIATVRPPQAHLGSDIPRWRWESDRTFSSKSTYGYLVQPNGEGDHKWWNLAWDLEVPQRIQVFIWLALHYRLLTNSEQCWRHFTTVEECMTCNRGVEDLDHVLRQCNLAISAWSKVVRADKYGHEDGHGEGHRDENGGSETDDAELSDCTLMALRYHELADQRKGGN</sequence>
<dbReference type="Proteomes" id="UP000436088">
    <property type="component" value="Unassembled WGS sequence"/>
</dbReference>
<evidence type="ECO:0000313" key="7">
    <source>
        <dbReference type="EMBL" id="KAE8690104.1"/>
    </source>
</evidence>
<evidence type="ECO:0000256" key="2">
    <source>
        <dbReference type="ARBA" id="ARBA00022679"/>
    </source>
</evidence>
<evidence type="ECO:0000259" key="6">
    <source>
        <dbReference type="Pfam" id="PF13966"/>
    </source>
</evidence>
<accession>A0A6A2ZDK8</accession>
<dbReference type="InterPro" id="IPR044730">
    <property type="entry name" value="RNase_H-like_dom_plant"/>
</dbReference>